<dbReference type="OrthoDB" id="5531344at2759"/>
<proteinExistence type="predicted"/>
<organism evidence="2 3">
    <name type="scientific">Dendrothele bispora (strain CBS 962.96)</name>
    <dbReference type="NCBI Taxonomy" id="1314807"/>
    <lineage>
        <taxon>Eukaryota</taxon>
        <taxon>Fungi</taxon>
        <taxon>Dikarya</taxon>
        <taxon>Basidiomycota</taxon>
        <taxon>Agaricomycotina</taxon>
        <taxon>Agaricomycetes</taxon>
        <taxon>Agaricomycetidae</taxon>
        <taxon>Agaricales</taxon>
        <taxon>Agaricales incertae sedis</taxon>
        <taxon>Dendrothele</taxon>
    </lineage>
</organism>
<evidence type="ECO:0000256" key="1">
    <source>
        <dbReference type="SAM" id="MobiDB-lite"/>
    </source>
</evidence>
<evidence type="ECO:0000313" key="2">
    <source>
        <dbReference type="EMBL" id="THU85696.1"/>
    </source>
</evidence>
<feature type="compositionally biased region" description="Low complexity" evidence="1">
    <location>
        <begin position="26"/>
        <end position="45"/>
    </location>
</feature>
<protein>
    <submittedName>
        <fullName evidence="2">Uncharacterized protein</fullName>
    </submittedName>
</protein>
<dbReference type="EMBL" id="ML179534">
    <property type="protein sequence ID" value="THU85696.1"/>
    <property type="molecule type" value="Genomic_DNA"/>
</dbReference>
<evidence type="ECO:0000313" key="3">
    <source>
        <dbReference type="Proteomes" id="UP000297245"/>
    </source>
</evidence>
<feature type="region of interest" description="Disordered" evidence="1">
    <location>
        <begin position="1"/>
        <end position="74"/>
    </location>
</feature>
<name>A0A4S8LA74_DENBC</name>
<feature type="compositionally biased region" description="Low complexity" evidence="1">
    <location>
        <begin position="1"/>
        <end position="16"/>
    </location>
</feature>
<sequence length="144" mass="16529">MTAGYPYSTTNTSTYPHQYSYTHFRPQAYPTPTQPQAQNQSQATPVLPKPGLTYIDPHKGKEKPKSPSPPPSTAQYVKHWDTALKIFLERLGFIQALRGFELDMLTFNEEYERTVVPDALEKFVKNIEVRFSPLSFTHFSTLFI</sequence>
<keyword evidence="3" id="KW-1185">Reference proteome</keyword>
<feature type="compositionally biased region" description="Basic and acidic residues" evidence="1">
    <location>
        <begin position="56"/>
        <end position="65"/>
    </location>
</feature>
<dbReference type="AlphaFoldDB" id="A0A4S8LA74"/>
<accession>A0A4S8LA74</accession>
<dbReference type="Proteomes" id="UP000297245">
    <property type="component" value="Unassembled WGS sequence"/>
</dbReference>
<gene>
    <name evidence="2" type="ORF">K435DRAFT_384031</name>
</gene>
<reference evidence="2 3" key="1">
    <citation type="journal article" date="2019" name="Nat. Ecol. Evol.">
        <title>Megaphylogeny resolves global patterns of mushroom evolution.</title>
        <authorList>
            <person name="Varga T."/>
            <person name="Krizsan K."/>
            <person name="Foldi C."/>
            <person name="Dima B."/>
            <person name="Sanchez-Garcia M."/>
            <person name="Sanchez-Ramirez S."/>
            <person name="Szollosi G.J."/>
            <person name="Szarkandi J.G."/>
            <person name="Papp V."/>
            <person name="Albert L."/>
            <person name="Andreopoulos W."/>
            <person name="Angelini C."/>
            <person name="Antonin V."/>
            <person name="Barry K.W."/>
            <person name="Bougher N.L."/>
            <person name="Buchanan P."/>
            <person name="Buyck B."/>
            <person name="Bense V."/>
            <person name="Catcheside P."/>
            <person name="Chovatia M."/>
            <person name="Cooper J."/>
            <person name="Damon W."/>
            <person name="Desjardin D."/>
            <person name="Finy P."/>
            <person name="Geml J."/>
            <person name="Haridas S."/>
            <person name="Hughes K."/>
            <person name="Justo A."/>
            <person name="Karasinski D."/>
            <person name="Kautmanova I."/>
            <person name="Kiss B."/>
            <person name="Kocsube S."/>
            <person name="Kotiranta H."/>
            <person name="LaButti K.M."/>
            <person name="Lechner B.E."/>
            <person name="Liimatainen K."/>
            <person name="Lipzen A."/>
            <person name="Lukacs Z."/>
            <person name="Mihaltcheva S."/>
            <person name="Morgado L.N."/>
            <person name="Niskanen T."/>
            <person name="Noordeloos M.E."/>
            <person name="Ohm R.A."/>
            <person name="Ortiz-Santana B."/>
            <person name="Ovrebo C."/>
            <person name="Racz N."/>
            <person name="Riley R."/>
            <person name="Savchenko A."/>
            <person name="Shiryaev A."/>
            <person name="Soop K."/>
            <person name="Spirin V."/>
            <person name="Szebenyi C."/>
            <person name="Tomsovsky M."/>
            <person name="Tulloss R.E."/>
            <person name="Uehling J."/>
            <person name="Grigoriev I.V."/>
            <person name="Vagvolgyi C."/>
            <person name="Papp T."/>
            <person name="Martin F.M."/>
            <person name="Miettinen O."/>
            <person name="Hibbett D.S."/>
            <person name="Nagy L.G."/>
        </authorList>
    </citation>
    <scope>NUCLEOTIDE SEQUENCE [LARGE SCALE GENOMIC DNA]</scope>
    <source>
        <strain evidence="2 3">CBS 962.96</strain>
    </source>
</reference>